<dbReference type="GO" id="GO:0008270">
    <property type="term" value="F:zinc ion binding"/>
    <property type="evidence" value="ECO:0007669"/>
    <property type="project" value="UniProtKB-UniRule"/>
</dbReference>
<dbReference type="Pfam" id="PF04434">
    <property type="entry name" value="SWIM"/>
    <property type="match status" value="1"/>
</dbReference>
<keyword evidence="6" id="KW-0539">Nucleus</keyword>
<protein>
    <recommendedName>
        <fullName evidence="6">Protein FAR1-RELATED SEQUENCE</fullName>
    </recommendedName>
</protein>
<comment type="subcellular location">
    <subcellularLocation>
        <location evidence="6">Nucleus</location>
    </subcellularLocation>
</comment>
<evidence type="ECO:0000259" key="7">
    <source>
        <dbReference type="PROSITE" id="PS50966"/>
    </source>
</evidence>
<comment type="similarity">
    <text evidence="1 6">Belongs to the FHY3/FAR1 family.</text>
</comment>
<feature type="domain" description="SWIM-type" evidence="7">
    <location>
        <begin position="65"/>
        <end position="101"/>
    </location>
</feature>
<evidence type="ECO:0000256" key="5">
    <source>
        <dbReference type="PROSITE-ProRule" id="PRU00325"/>
    </source>
</evidence>
<comment type="function">
    <text evidence="6">Putative transcription activator involved in regulating light control of development.</text>
</comment>
<reference evidence="8 9" key="1">
    <citation type="submission" date="2019-07" db="EMBL/GenBank/DDBJ databases">
        <title>De Novo Assembly of kiwifruit Actinidia rufa.</title>
        <authorList>
            <person name="Sugita-Konishi S."/>
            <person name="Sato K."/>
            <person name="Mori E."/>
            <person name="Abe Y."/>
            <person name="Kisaki G."/>
            <person name="Hamano K."/>
            <person name="Suezawa K."/>
            <person name="Otani M."/>
            <person name="Fukuda T."/>
            <person name="Manabe T."/>
            <person name="Gomi K."/>
            <person name="Tabuchi M."/>
            <person name="Akimitsu K."/>
            <person name="Kataoka I."/>
        </authorList>
    </citation>
    <scope>NUCLEOTIDE SEQUENCE [LARGE SCALE GENOMIC DNA]</scope>
    <source>
        <strain evidence="9">cv. Fuchu</strain>
    </source>
</reference>
<dbReference type="PANTHER" id="PTHR31669">
    <property type="entry name" value="PROTEIN FAR1-RELATED SEQUENCE 10-RELATED"/>
    <property type="match status" value="1"/>
</dbReference>
<dbReference type="PANTHER" id="PTHR31669:SF281">
    <property type="entry name" value="PROTEIN FAR1-RELATED SEQUENCE"/>
    <property type="match status" value="1"/>
</dbReference>
<dbReference type="AlphaFoldDB" id="A0A7J0GV52"/>
<dbReference type="OrthoDB" id="1723235at2759"/>
<gene>
    <name evidence="8" type="ORF">Acr_24g0008480</name>
</gene>
<dbReference type="InterPro" id="IPR031052">
    <property type="entry name" value="FHY3/FAR1"/>
</dbReference>
<keyword evidence="2 6" id="KW-0479">Metal-binding</keyword>
<evidence type="ECO:0000256" key="3">
    <source>
        <dbReference type="ARBA" id="ARBA00022771"/>
    </source>
</evidence>
<sequence length="273" mass="31481">MTQKIPRLKVDAILLRQARDVFTAKVFEWFQEEFEKSMNLLIKKYEENGPLVVYKIGIYGKTHEHVVTFNSLDDTISCDCMKFEFVGILCCHVLKVLERRDIKFIPTKYILKRWTKDATIRNVRSCKKHNEGEDPKLATLSRYKDLCRDAINVSTMAAKTEEDYQFLKRHFQEAMLKLGKNSSDSTSSNLLADEKLNEDNINNIKVKGLKRKEGGVRRCSRIKSGLEAMEPSNHIGYSNDLAHTSIEFSASDVVQEQWYNASDVAARKSRESK</sequence>
<evidence type="ECO:0000313" key="8">
    <source>
        <dbReference type="EMBL" id="GFZ14658.1"/>
    </source>
</evidence>
<organism evidence="8 9">
    <name type="scientific">Actinidia rufa</name>
    <dbReference type="NCBI Taxonomy" id="165716"/>
    <lineage>
        <taxon>Eukaryota</taxon>
        <taxon>Viridiplantae</taxon>
        <taxon>Streptophyta</taxon>
        <taxon>Embryophyta</taxon>
        <taxon>Tracheophyta</taxon>
        <taxon>Spermatophyta</taxon>
        <taxon>Magnoliopsida</taxon>
        <taxon>eudicotyledons</taxon>
        <taxon>Gunneridae</taxon>
        <taxon>Pentapetalae</taxon>
        <taxon>asterids</taxon>
        <taxon>Ericales</taxon>
        <taxon>Actinidiaceae</taxon>
        <taxon>Actinidia</taxon>
    </lineage>
</organism>
<evidence type="ECO:0000256" key="1">
    <source>
        <dbReference type="ARBA" id="ARBA00005889"/>
    </source>
</evidence>
<comment type="caution">
    <text evidence="8">The sequence shown here is derived from an EMBL/GenBank/DDBJ whole genome shotgun (WGS) entry which is preliminary data.</text>
</comment>
<dbReference type="PROSITE" id="PS50966">
    <property type="entry name" value="ZF_SWIM"/>
    <property type="match status" value="1"/>
</dbReference>
<dbReference type="InterPro" id="IPR007527">
    <property type="entry name" value="Znf_SWIM"/>
</dbReference>
<evidence type="ECO:0000256" key="6">
    <source>
        <dbReference type="RuleBase" id="RU367018"/>
    </source>
</evidence>
<dbReference type="GO" id="GO:0005634">
    <property type="term" value="C:nucleus"/>
    <property type="evidence" value="ECO:0007669"/>
    <property type="project" value="UniProtKB-SubCell"/>
</dbReference>
<dbReference type="EMBL" id="BJWL01000024">
    <property type="protein sequence ID" value="GFZ14658.1"/>
    <property type="molecule type" value="Genomic_DNA"/>
</dbReference>
<dbReference type="GO" id="GO:0006355">
    <property type="term" value="P:regulation of DNA-templated transcription"/>
    <property type="evidence" value="ECO:0007669"/>
    <property type="project" value="UniProtKB-UniRule"/>
</dbReference>
<evidence type="ECO:0000256" key="2">
    <source>
        <dbReference type="ARBA" id="ARBA00022723"/>
    </source>
</evidence>
<evidence type="ECO:0000256" key="4">
    <source>
        <dbReference type="ARBA" id="ARBA00022833"/>
    </source>
</evidence>
<keyword evidence="4 6" id="KW-0862">Zinc</keyword>
<name>A0A7J0GV52_9ERIC</name>
<accession>A0A7J0GV52</accession>
<keyword evidence="3 5" id="KW-0863">Zinc-finger</keyword>
<keyword evidence="9" id="KW-1185">Reference proteome</keyword>
<dbReference type="InterPro" id="IPR006564">
    <property type="entry name" value="Znf_PMZ"/>
</dbReference>
<dbReference type="Proteomes" id="UP000585474">
    <property type="component" value="Unassembled WGS sequence"/>
</dbReference>
<proteinExistence type="inferred from homology"/>
<dbReference type="SMART" id="SM00575">
    <property type="entry name" value="ZnF_PMZ"/>
    <property type="match status" value="1"/>
</dbReference>
<evidence type="ECO:0000313" key="9">
    <source>
        <dbReference type="Proteomes" id="UP000585474"/>
    </source>
</evidence>